<feature type="transmembrane region" description="Helical" evidence="2">
    <location>
        <begin position="142"/>
        <end position="163"/>
    </location>
</feature>
<protein>
    <submittedName>
        <fullName evidence="3">Uncharacterized protein</fullName>
    </submittedName>
</protein>
<dbReference type="InterPro" id="IPR004158">
    <property type="entry name" value="DUF247_pln"/>
</dbReference>
<comment type="caution">
    <text evidence="3">The sequence shown here is derived from an EMBL/GenBank/DDBJ whole genome shotgun (WGS) entry which is preliminary data.</text>
</comment>
<reference evidence="3" key="1">
    <citation type="submission" date="2023-07" db="EMBL/GenBank/DDBJ databases">
        <title>draft genome sequence of fig (Ficus carica).</title>
        <authorList>
            <person name="Takahashi T."/>
            <person name="Nishimura K."/>
        </authorList>
    </citation>
    <scope>NUCLEOTIDE SEQUENCE</scope>
</reference>
<sequence length="202" mass="23001">MSSDYRGDPPFREASTSQDQTADPKYVTELNELSISNGQATLIPQDLLLPENQIPFKVLALLMVIGGSQPIYCRPIDKSQKYFVKFIVASNMINFPRNLKDLKRQFKKIDCHRNPVHVLDLLWDVITAAGVSTFNCLSFIKLLLAIFCSCGLVIPLMICKCVCSKVRREDPEKWSKKQSFRNVQELQTAGIKFKQDDITLRT</sequence>
<feature type="compositionally biased region" description="Basic and acidic residues" evidence="1">
    <location>
        <begin position="1"/>
        <end position="11"/>
    </location>
</feature>
<evidence type="ECO:0000256" key="1">
    <source>
        <dbReference type="SAM" id="MobiDB-lite"/>
    </source>
</evidence>
<name>A0AA88ANF6_FICCA</name>
<organism evidence="3 4">
    <name type="scientific">Ficus carica</name>
    <name type="common">Common fig</name>
    <dbReference type="NCBI Taxonomy" id="3494"/>
    <lineage>
        <taxon>Eukaryota</taxon>
        <taxon>Viridiplantae</taxon>
        <taxon>Streptophyta</taxon>
        <taxon>Embryophyta</taxon>
        <taxon>Tracheophyta</taxon>
        <taxon>Spermatophyta</taxon>
        <taxon>Magnoliopsida</taxon>
        <taxon>eudicotyledons</taxon>
        <taxon>Gunneridae</taxon>
        <taxon>Pentapetalae</taxon>
        <taxon>rosids</taxon>
        <taxon>fabids</taxon>
        <taxon>Rosales</taxon>
        <taxon>Moraceae</taxon>
        <taxon>Ficeae</taxon>
        <taxon>Ficus</taxon>
    </lineage>
</organism>
<evidence type="ECO:0000313" key="4">
    <source>
        <dbReference type="Proteomes" id="UP001187192"/>
    </source>
</evidence>
<keyword evidence="2" id="KW-0812">Transmembrane</keyword>
<dbReference type="Pfam" id="PF03140">
    <property type="entry name" value="DUF247"/>
    <property type="match status" value="1"/>
</dbReference>
<evidence type="ECO:0000256" key="2">
    <source>
        <dbReference type="SAM" id="Phobius"/>
    </source>
</evidence>
<keyword evidence="2" id="KW-1133">Transmembrane helix</keyword>
<gene>
    <name evidence="3" type="ORF">TIFTF001_024484</name>
</gene>
<accession>A0AA88ANF6</accession>
<dbReference type="Proteomes" id="UP001187192">
    <property type="component" value="Unassembled WGS sequence"/>
</dbReference>
<proteinExistence type="predicted"/>
<dbReference type="EMBL" id="BTGU01000056">
    <property type="protein sequence ID" value="GMN55365.1"/>
    <property type="molecule type" value="Genomic_DNA"/>
</dbReference>
<dbReference type="AlphaFoldDB" id="A0AA88ANF6"/>
<keyword evidence="4" id="KW-1185">Reference proteome</keyword>
<evidence type="ECO:0000313" key="3">
    <source>
        <dbReference type="EMBL" id="GMN55365.1"/>
    </source>
</evidence>
<feature type="region of interest" description="Disordered" evidence="1">
    <location>
        <begin position="1"/>
        <end position="23"/>
    </location>
</feature>
<keyword evidence="2" id="KW-0472">Membrane</keyword>